<protein>
    <submittedName>
        <fullName evidence="2">Uncharacterized protein</fullName>
    </submittedName>
</protein>
<keyword evidence="1" id="KW-0472">Membrane</keyword>
<dbReference type="Proteomes" id="UP000198988">
    <property type="component" value="Unassembled WGS sequence"/>
</dbReference>
<dbReference type="EMBL" id="CDSC02000036">
    <property type="protein sequence ID" value="SEH60604.1"/>
    <property type="molecule type" value="Genomic_DNA"/>
</dbReference>
<evidence type="ECO:0000313" key="3">
    <source>
        <dbReference type="Proteomes" id="UP000198988"/>
    </source>
</evidence>
<feature type="transmembrane region" description="Helical" evidence="1">
    <location>
        <begin position="70"/>
        <end position="89"/>
    </location>
</feature>
<organism evidence="2 3">
    <name type="scientific">Bathymodiolus azoricus thioautotrophic gill symbiont</name>
    <dbReference type="NCBI Taxonomy" id="235205"/>
    <lineage>
        <taxon>Bacteria</taxon>
        <taxon>Pseudomonadati</taxon>
        <taxon>Pseudomonadota</taxon>
        <taxon>Gammaproteobacteria</taxon>
        <taxon>sulfur-oxidizing symbionts</taxon>
    </lineage>
</organism>
<keyword evidence="1" id="KW-1133">Transmembrane helix</keyword>
<name>A0A1H6JFE0_9GAMM</name>
<proteinExistence type="predicted"/>
<keyword evidence="1" id="KW-0812">Transmembrane</keyword>
<dbReference type="AlphaFoldDB" id="A0A1H6JFE0"/>
<evidence type="ECO:0000313" key="2">
    <source>
        <dbReference type="EMBL" id="SEH60604.1"/>
    </source>
</evidence>
<evidence type="ECO:0000256" key="1">
    <source>
        <dbReference type="SAM" id="Phobius"/>
    </source>
</evidence>
<accession>A0A1H6JFE0</accession>
<reference evidence="3" key="1">
    <citation type="submission" date="2016-06" db="EMBL/GenBank/DDBJ databases">
        <authorList>
            <person name="Petersen J."/>
            <person name="Sayavedra L."/>
        </authorList>
    </citation>
    <scope>NUCLEOTIDE SEQUENCE [LARGE SCALE GENOMIC DNA]</scope>
    <source>
        <strain evidence="3">BazSymA</strain>
    </source>
</reference>
<sequence length="121" mass="13513">MLNHTIGICQRQYQAKCLVSCWTSGTKGVGVFKLLLSYCSRSGAFWCPCSSNRPLLTSKIVVFLIKNKAIIYQFGVCLSGGTAVSLLIINEFKKIKWNNLANHSSRLLTHRLNSNVIHQNP</sequence>
<gene>
    <name evidence="2" type="ORF">BAZSYMA_ACONTIG10610_2</name>
</gene>